<accession>A0A410G8P7</accession>
<dbReference type="InterPro" id="IPR036249">
    <property type="entry name" value="Thioredoxin-like_sf"/>
</dbReference>
<feature type="domain" description="Thioredoxin" evidence="1">
    <location>
        <begin position="1"/>
        <end position="108"/>
    </location>
</feature>
<protein>
    <submittedName>
        <fullName evidence="2">Thiol reductase thioredoxin</fullName>
    </submittedName>
</protein>
<dbReference type="SUPFAM" id="SSF52833">
    <property type="entry name" value="Thioredoxin-like"/>
    <property type="match status" value="1"/>
</dbReference>
<dbReference type="InterPro" id="IPR050620">
    <property type="entry name" value="Thioredoxin_H-type-like"/>
</dbReference>
<sequence length="110" mass="12243">MPMNAQYTEDEPARESIDQAEGPLVLEFGASWCGICQAAQPLINQAFTDFQEVAHIKVADGSGRPLGRSFRIKLWPTLIFLRDGKEVSRLVRPTQAGEISKALRQITETQ</sequence>
<evidence type="ECO:0000313" key="3">
    <source>
        <dbReference type="Proteomes" id="UP000283474"/>
    </source>
</evidence>
<dbReference type="RefSeq" id="WP_128353726.1">
    <property type="nucleotide sequence ID" value="NZ_CP022987.1"/>
</dbReference>
<gene>
    <name evidence="2" type="ORF">CKA81_01560</name>
</gene>
<evidence type="ECO:0000259" key="1">
    <source>
        <dbReference type="PROSITE" id="PS51352"/>
    </source>
</evidence>
<reference evidence="2 3" key="1">
    <citation type="submission" date="2017-08" db="EMBL/GenBank/DDBJ databases">
        <authorList>
            <person name="Park S.-J."/>
            <person name="Kim H."/>
        </authorList>
    </citation>
    <scope>NUCLEOTIDE SEQUENCE [LARGE SCALE GENOMIC DNA]</scope>
    <source>
        <strain evidence="3">ye3</strain>
    </source>
</reference>
<dbReference type="PANTHER" id="PTHR10438:SF468">
    <property type="entry name" value="THIOREDOXIN-1-RELATED"/>
    <property type="match status" value="1"/>
</dbReference>
<dbReference type="EMBL" id="CP022987">
    <property type="protein sequence ID" value="QAA92673.1"/>
    <property type="molecule type" value="Genomic_DNA"/>
</dbReference>
<proteinExistence type="predicted"/>
<dbReference type="CDD" id="cd02947">
    <property type="entry name" value="TRX_family"/>
    <property type="match status" value="1"/>
</dbReference>
<dbReference type="PROSITE" id="PS51352">
    <property type="entry name" value="THIOREDOXIN_2"/>
    <property type="match status" value="1"/>
</dbReference>
<dbReference type="AlphaFoldDB" id="A0A410G8P7"/>
<name>A0A410G8P7_9BURK</name>
<keyword evidence="3" id="KW-1185">Reference proteome</keyword>
<dbReference type="PANTHER" id="PTHR10438">
    <property type="entry name" value="THIOREDOXIN"/>
    <property type="match status" value="1"/>
</dbReference>
<dbReference type="Proteomes" id="UP000283474">
    <property type="component" value="Chromosome"/>
</dbReference>
<dbReference type="KEGG" id="pus:CKA81_01560"/>
<dbReference type="OrthoDB" id="215495at2"/>
<evidence type="ECO:0000313" key="2">
    <source>
        <dbReference type="EMBL" id="QAA92673.1"/>
    </source>
</evidence>
<organism evidence="2 3">
    <name type="scientific">Pollutimonas thiosulfatoxidans</name>
    <dbReference type="NCBI Taxonomy" id="2028345"/>
    <lineage>
        <taxon>Bacteria</taxon>
        <taxon>Pseudomonadati</taxon>
        <taxon>Pseudomonadota</taxon>
        <taxon>Betaproteobacteria</taxon>
        <taxon>Burkholderiales</taxon>
        <taxon>Alcaligenaceae</taxon>
        <taxon>Pollutimonas</taxon>
    </lineage>
</organism>
<dbReference type="Gene3D" id="3.40.30.10">
    <property type="entry name" value="Glutaredoxin"/>
    <property type="match status" value="1"/>
</dbReference>
<dbReference type="Pfam" id="PF00085">
    <property type="entry name" value="Thioredoxin"/>
    <property type="match status" value="1"/>
</dbReference>
<dbReference type="InterPro" id="IPR013766">
    <property type="entry name" value="Thioredoxin_domain"/>
</dbReference>